<keyword evidence="4" id="KW-1185">Reference proteome</keyword>
<keyword evidence="1" id="KW-1133">Transmembrane helix</keyword>
<dbReference type="RefSeq" id="WP_123207927.1">
    <property type="nucleotide sequence ID" value="NZ_JBHTHO010000008.1"/>
</dbReference>
<feature type="transmembrane region" description="Helical" evidence="1">
    <location>
        <begin position="130"/>
        <end position="152"/>
    </location>
</feature>
<dbReference type="EMBL" id="QIBX01000001">
    <property type="protein sequence ID" value="RNL42068.1"/>
    <property type="molecule type" value="Genomic_DNA"/>
</dbReference>
<keyword evidence="1" id="KW-0472">Membrane</keyword>
<sequence length="251" mass="26508">MSMFLTYLVYAICVTLLPAVLDSTLHRGLAYCMQSADGAACAALCTAPLYEEMRQSGCLLAHVSTAAAIASHAVLIAALFYASLVDIRTRVVPTVSPAAAMSAWLLTTLVCAVIGVCPYSYAFGQVENPSWILAGVAGGAITAGVALVCAMLLERRSGVTALGGGDIKLFFIVGLYLGPEGGMVALGLSCVLALLWQVVMLAFETLRRFRERRRGVPLAAQPCLTNYQFGVSAPCQLKRSPLCRLSPQPSL</sequence>
<organism evidence="3 4">
    <name type="scientific">Slackia equolifaciens</name>
    <dbReference type="NCBI Taxonomy" id="498718"/>
    <lineage>
        <taxon>Bacteria</taxon>
        <taxon>Bacillati</taxon>
        <taxon>Actinomycetota</taxon>
        <taxon>Coriobacteriia</taxon>
        <taxon>Eggerthellales</taxon>
        <taxon>Eggerthellaceae</taxon>
        <taxon>Slackia</taxon>
    </lineage>
</organism>
<dbReference type="Proteomes" id="UP000269591">
    <property type="component" value="Unassembled WGS sequence"/>
</dbReference>
<dbReference type="InterPro" id="IPR000045">
    <property type="entry name" value="Prepilin_IV_endopep_pep"/>
</dbReference>
<evidence type="ECO:0000313" key="3">
    <source>
        <dbReference type="EMBL" id="RNL42068.1"/>
    </source>
</evidence>
<dbReference type="GO" id="GO:0004190">
    <property type="term" value="F:aspartic-type endopeptidase activity"/>
    <property type="evidence" value="ECO:0007669"/>
    <property type="project" value="InterPro"/>
</dbReference>
<gene>
    <name evidence="3" type="ORF">DMP06_01270</name>
</gene>
<feature type="transmembrane region" description="Helical" evidence="1">
    <location>
        <begin position="103"/>
        <end position="124"/>
    </location>
</feature>
<comment type="caution">
    <text evidence="3">The sequence shown here is derived from an EMBL/GenBank/DDBJ whole genome shotgun (WGS) entry which is preliminary data.</text>
</comment>
<reference evidence="4" key="1">
    <citation type="submission" date="2018-05" db="EMBL/GenBank/DDBJ databases">
        <title>Genome Sequencing of selected type strains of the family Eggerthellaceae.</title>
        <authorList>
            <person name="Danylec N."/>
            <person name="Stoll D.A."/>
            <person name="Doetsch A."/>
            <person name="Huch M."/>
        </authorList>
    </citation>
    <scope>NUCLEOTIDE SEQUENCE [LARGE SCALE GENOMIC DNA]</scope>
    <source>
        <strain evidence="4">DSM 24851</strain>
    </source>
</reference>
<dbReference type="Gene3D" id="1.20.120.1220">
    <property type="match status" value="1"/>
</dbReference>
<feature type="transmembrane region" description="Helical" evidence="1">
    <location>
        <begin position="59"/>
        <end position="82"/>
    </location>
</feature>
<dbReference type="AlphaFoldDB" id="A0A3N0B517"/>
<protein>
    <recommendedName>
        <fullName evidence="2">Prepilin type IV endopeptidase peptidase domain-containing protein</fullName>
    </recommendedName>
</protein>
<evidence type="ECO:0000313" key="4">
    <source>
        <dbReference type="Proteomes" id="UP000269591"/>
    </source>
</evidence>
<proteinExistence type="predicted"/>
<dbReference type="GO" id="GO:0016020">
    <property type="term" value="C:membrane"/>
    <property type="evidence" value="ECO:0007669"/>
    <property type="project" value="InterPro"/>
</dbReference>
<feature type="transmembrane region" description="Helical" evidence="1">
    <location>
        <begin position="183"/>
        <end position="203"/>
    </location>
</feature>
<feature type="domain" description="Prepilin type IV endopeptidase peptidase" evidence="2">
    <location>
        <begin position="74"/>
        <end position="196"/>
    </location>
</feature>
<feature type="transmembrane region" description="Helical" evidence="1">
    <location>
        <begin position="159"/>
        <end position="177"/>
    </location>
</feature>
<keyword evidence="1" id="KW-0812">Transmembrane</keyword>
<evidence type="ECO:0000259" key="2">
    <source>
        <dbReference type="Pfam" id="PF01478"/>
    </source>
</evidence>
<evidence type="ECO:0000256" key="1">
    <source>
        <dbReference type="SAM" id="Phobius"/>
    </source>
</evidence>
<accession>A0A3N0B517</accession>
<name>A0A3N0B517_9ACTN</name>
<dbReference type="Pfam" id="PF01478">
    <property type="entry name" value="Peptidase_A24"/>
    <property type="match status" value="1"/>
</dbReference>